<name>A0A238D737_THIDL</name>
<evidence type="ECO:0000313" key="4">
    <source>
        <dbReference type="Proteomes" id="UP000214566"/>
    </source>
</evidence>
<protein>
    <submittedName>
        <fullName evidence="3">Uncharacterized protein</fullName>
    </submittedName>
</protein>
<sequence length="57" mass="6586">MPSRRIPVLIVFAAVPLGLLVAVTLDWLEERELRREERRARLSRAQNRPGPAWPPQT</sequence>
<gene>
    <name evidence="3" type="ORF">THIARS_70737</name>
</gene>
<evidence type="ECO:0000256" key="1">
    <source>
        <dbReference type="SAM" id="MobiDB-lite"/>
    </source>
</evidence>
<dbReference type="EMBL" id="FLMQ01000056">
    <property type="protein sequence ID" value="SBP89117.1"/>
    <property type="molecule type" value="Genomic_DNA"/>
</dbReference>
<evidence type="ECO:0000313" key="3">
    <source>
        <dbReference type="EMBL" id="SBP89117.1"/>
    </source>
</evidence>
<dbReference type="Proteomes" id="UP000214566">
    <property type="component" value="Unassembled WGS sequence"/>
</dbReference>
<feature type="region of interest" description="Disordered" evidence="1">
    <location>
        <begin position="38"/>
        <end position="57"/>
    </location>
</feature>
<organism evidence="3 4">
    <name type="scientific">Thiomonas delicata</name>
    <name type="common">Thiomonas cuprina</name>
    <dbReference type="NCBI Taxonomy" id="364030"/>
    <lineage>
        <taxon>Bacteria</taxon>
        <taxon>Pseudomonadati</taxon>
        <taxon>Pseudomonadota</taxon>
        <taxon>Betaproteobacteria</taxon>
        <taxon>Burkholderiales</taxon>
        <taxon>Thiomonas</taxon>
    </lineage>
</organism>
<keyword evidence="2" id="KW-1133">Transmembrane helix</keyword>
<dbReference type="AlphaFoldDB" id="A0A238D737"/>
<reference evidence="3 4" key="1">
    <citation type="submission" date="2016-06" db="EMBL/GenBank/DDBJ databases">
        <authorList>
            <person name="Kjaerup R.B."/>
            <person name="Dalgaard T.S."/>
            <person name="Juul-Madsen H.R."/>
        </authorList>
    </citation>
    <scope>NUCLEOTIDE SEQUENCE [LARGE SCALE GENOMIC DNA]</scope>
    <source>
        <strain evidence="3 4">DSM 16361</strain>
    </source>
</reference>
<proteinExistence type="predicted"/>
<evidence type="ECO:0000256" key="2">
    <source>
        <dbReference type="SAM" id="Phobius"/>
    </source>
</evidence>
<accession>A0A238D737</accession>
<keyword evidence="4" id="KW-1185">Reference proteome</keyword>
<keyword evidence="2" id="KW-0812">Transmembrane</keyword>
<feature type="transmembrane region" description="Helical" evidence="2">
    <location>
        <begin position="6"/>
        <end position="28"/>
    </location>
</feature>
<dbReference type="RefSeq" id="WP_013106984.1">
    <property type="nucleotide sequence ID" value="NZ_LT592171.1"/>
</dbReference>
<keyword evidence="2" id="KW-0472">Membrane</keyword>